<sequence length="226" mass="25310">ELVELSTWEFGPGELSVITENWRGSGSLLQLEGALDYAHITLKEAALAQFSIPIFSQELQRDLWEDYHLRKVHDSDDKRIWPHSSNGVFSIKSYIDTAAESGGGHRIFSSIWQNFILTKISFFFWKLLHKALPVDSAVIKCHIQLVSRCVCCFSPQEEYFIHLFYQGDVARSHLVSFEVPDPQSSRIGVAELCPGSDGPPLSKLSAPSATFSSVPSALSRQALHFL</sequence>
<comment type="caution">
    <text evidence="2">The sequence shown here is derived from an EMBL/GenBank/DDBJ whole genome shotgun (WGS) entry which is preliminary data.</text>
</comment>
<dbReference type="InterPro" id="IPR026960">
    <property type="entry name" value="RVT-Znf"/>
</dbReference>
<organism evidence="2 3">
    <name type="scientific">Thalictrum thalictroides</name>
    <name type="common">Rue-anemone</name>
    <name type="synonym">Anemone thalictroides</name>
    <dbReference type="NCBI Taxonomy" id="46969"/>
    <lineage>
        <taxon>Eukaryota</taxon>
        <taxon>Viridiplantae</taxon>
        <taxon>Streptophyta</taxon>
        <taxon>Embryophyta</taxon>
        <taxon>Tracheophyta</taxon>
        <taxon>Spermatophyta</taxon>
        <taxon>Magnoliopsida</taxon>
        <taxon>Ranunculales</taxon>
        <taxon>Ranunculaceae</taxon>
        <taxon>Thalictroideae</taxon>
        <taxon>Thalictrum</taxon>
    </lineage>
</organism>
<dbReference type="EMBL" id="JABWDY010001588">
    <property type="protein sequence ID" value="KAF5207295.1"/>
    <property type="molecule type" value="Genomic_DNA"/>
</dbReference>
<evidence type="ECO:0000313" key="3">
    <source>
        <dbReference type="Proteomes" id="UP000554482"/>
    </source>
</evidence>
<evidence type="ECO:0000313" key="2">
    <source>
        <dbReference type="EMBL" id="KAF5207295.1"/>
    </source>
</evidence>
<gene>
    <name evidence="2" type="ORF">FRX31_003118</name>
</gene>
<dbReference type="Pfam" id="PF13966">
    <property type="entry name" value="zf-RVT"/>
    <property type="match status" value="1"/>
</dbReference>
<dbReference type="OrthoDB" id="1938822at2759"/>
<evidence type="ECO:0000259" key="1">
    <source>
        <dbReference type="Pfam" id="PF13966"/>
    </source>
</evidence>
<feature type="non-terminal residue" evidence="2">
    <location>
        <position position="226"/>
    </location>
</feature>
<feature type="domain" description="Reverse transcriptase zinc-binding" evidence="1">
    <location>
        <begin position="89"/>
        <end position="171"/>
    </location>
</feature>
<proteinExistence type="predicted"/>
<reference evidence="2 3" key="1">
    <citation type="submission" date="2020-06" db="EMBL/GenBank/DDBJ databases">
        <title>Transcriptomic and genomic resources for Thalictrum thalictroides and T. hernandezii: Facilitating candidate gene discovery in an emerging model plant lineage.</title>
        <authorList>
            <person name="Arias T."/>
            <person name="Riano-Pachon D.M."/>
            <person name="Di Stilio V.S."/>
        </authorList>
    </citation>
    <scope>NUCLEOTIDE SEQUENCE [LARGE SCALE GENOMIC DNA]</scope>
    <source>
        <strain evidence="3">cv. WT478/WT964</strain>
        <tissue evidence="2">Leaves</tissue>
    </source>
</reference>
<protein>
    <recommendedName>
        <fullName evidence="1">Reverse transcriptase zinc-binding domain-containing protein</fullName>
    </recommendedName>
</protein>
<keyword evidence="3" id="KW-1185">Reference proteome</keyword>
<accession>A0A7J6XEK7</accession>
<name>A0A7J6XEK7_THATH</name>
<dbReference type="AlphaFoldDB" id="A0A7J6XEK7"/>
<dbReference type="Proteomes" id="UP000554482">
    <property type="component" value="Unassembled WGS sequence"/>
</dbReference>